<proteinExistence type="predicted"/>
<dbReference type="SUPFAM" id="SSF47203">
    <property type="entry name" value="Acyl-CoA dehydrogenase C-terminal domain-like"/>
    <property type="match status" value="1"/>
</dbReference>
<dbReference type="EMBL" id="QFYR01000003">
    <property type="protein sequence ID" value="RAK52391.1"/>
    <property type="molecule type" value="Genomic_DNA"/>
</dbReference>
<dbReference type="InterPro" id="IPR013786">
    <property type="entry name" value="AcylCoA_DH/ox_N"/>
</dbReference>
<dbReference type="GO" id="GO:0050660">
    <property type="term" value="F:flavin adenine dinucleotide binding"/>
    <property type="evidence" value="ECO:0007669"/>
    <property type="project" value="InterPro"/>
</dbReference>
<keyword evidence="4" id="KW-1185">Reference proteome</keyword>
<sequence>MIMTSEAPAERQAAAPPPASAVSDPVELSRTLGARLGVEPAGLDEKAFSDAVLAQLRTDRLLWAPAPAALGGLGASMLETARIAANVGRLSGSAGLTYAMHMSQVLTLLRHGTTPFLQDVTARLAGEQRLVASGTSEKGIGGDVLTSICTIEEEASGDLLVTKQSPNISYMDHAGAVLVTAMRVLPDGRKSQVLIAAETARMELRPGPDVGFIGMRGILNRPYGFDARFEEGAIFPEGYPIIARETMTPSVHILWAALWSGIAKRALDTTKRYLGKELKDGEEAALARIELSRLVDKHHTMLALIRDSIADWSAAEAERASGAAGGLGLERTARVKRLKIVCSELLQEICHGALGLIGLRAYAERGPYSLSEPLRDAMSARVMISNFRLTDANAKIERFLDVGL</sequence>
<dbReference type="AlphaFoldDB" id="A0A328ACK9"/>
<name>A0A328ACK9_9CAUL</name>
<dbReference type="GO" id="GO:0003995">
    <property type="term" value="F:acyl-CoA dehydrogenase activity"/>
    <property type="evidence" value="ECO:0007669"/>
    <property type="project" value="TreeGrafter"/>
</dbReference>
<feature type="region of interest" description="Disordered" evidence="1">
    <location>
        <begin position="1"/>
        <end position="24"/>
    </location>
</feature>
<dbReference type="RefSeq" id="WP_111515715.1">
    <property type="nucleotide sequence ID" value="NZ_QFYR01000003.1"/>
</dbReference>
<dbReference type="Gene3D" id="1.10.540.10">
    <property type="entry name" value="Acyl-CoA dehydrogenase/oxidase, N-terminal domain"/>
    <property type="match status" value="1"/>
</dbReference>
<dbReference type="SUPFAM" id="SSF56645">
    <property type="entry name" value="Acyl-CoA dehydrogenase NM domain-like"/>
    <property type="match status" value="1"/>
</dbReference>
<dbReference type="Proteomes" id="UP000249725">
    <property type="component" value="Unassembled WGS sequence"/>
</dbReference>
<gene>
    <name evidence="3" type="ORF">DJ018_14785</name>
</gene>
<dbReference type="OrthoDB" id="7316074at2"/>
<dbReference type="PANTHER" id="PTHR43884">
    <property type="entry name" value="ACYL-COA DEHYDROGENASE"/>
    <property type="match status" value="1"/>
</dbReference>
<dbReference type="Pfam" id="PF02771">
    <property type="entry name" value="Acyl-CoA_dh_N"/>
    <property type="match status" value="1"/>
</dbReference>
<dbReference type="Gene3D" id="1.20.140.10">
    <property type="entry name" value="Butyryl-CoA Dehydrogenase, subunit A, domain 3"/>
    <property type="match status" value="1"/>
</dbReference>
<reference evidence="4" key="1">
    <citation type="submission" date="2018-05" db="EMBL/GenBank/DDBJ databases">
        <authorList>
            <person name="Li X."/>
        </authorList>
    </citation>
    <scope>NUCLEOTIDE SEQUENCE [LARGE SCALE GENOMIC DNA]</scope>
    <source>
        <strain evidence="4">YIM 73061</strain>
    </source>
</reference>
<dbReference type="InterPro" id="IPR009100">
    <property type="entry name" value="AcylCoA_DH/oxidase_NM_dom_sf"/>
</dbReference>
<dbReference type="InterPro" id="IPR037069">
    <property type="entry name" value="AcylCoA_DH/ox_N_sf"/>
</dbReference>
<evidence type="ECO:0000256" key="1">
    <source>
        <dbReference type="SAM" id="MobiDB-lite"/>
    </source>
</evidence>
<organism evidence="3 4">
    <name type="scientific">Phenylobacterium deserti</name>
    <dbReference type="NCBI Taxonomy" id="1914756"/>
    <lineage>
        <taxon>Bacteria</taxon>
        <taxon>Pseudomonadati</taxon>
        <taxon>Pseudomonadota</taxon>
        <taxon>Alphaproteobacteria</taxon>
        <taxon>Caulobacterales</taxon>
        <taxon>Caulobacteraceae</taxon>
        <taxon>Phenylobacterium</taxon>
    </lineage>
</organism>
<evidence type="ECO:0000313" key="3">
    <source>
        <dbReference type="EMBL" id="RAK52391.1"/>
    </source>
</evidence>
<accession>A0A328ACK9</accession>
<comment type="caution">
    <text evidence="3">The sequence shown here is derived from an EMBL/GenBank/DDBJ whole genome shotgun (WGS) entry which is preliminary data.</text>
</comment>
<protein>
    <recommendedName>
        <fullName evidence="2">Acyl-CoA dehydrogenase/oxidase N-terminal domain-containing protein</fullName>
    </recommendedName>
</protein>
<dbReference type="InterPro" id="IPR036250">
    <property type="entry name" value="AcylCo_DH-like_C"/>
</dbReference>
<dbReference type="PANTHER" id="PTHR43884:SF12">
    <property type="entry name" value="ISOVALERYL-COA DEHYDROGENASE, MITOCHONDRIAL-RELATED"/>
    <property type="match status" value="1"/>
</dbReference>
<feature type="domain" description="Acyl-CoA dehydrogenase/oxidase N-terminal" evidence="2">
    <location>
        <begin position="45"/>
        <end position="115"/>
    </location>
</feature>
<evidence type="ECO:0000313" key="4">
    <source>
        <dbReference type="Proteomes" id="UP000249725"/>
    </source>
</evidence>
<evidence type="ECO:0000259" key="2">
    <source>
        <dbReference type="Pfam" id="PF02771"/>
    </source>
</evidence>